<dbReference type="FunFam" id="3.30.360.10:FF:000005">
    <property type="entry name" value="Homoserine dehydrogenase"/>
    <property type="match status" value="1"/>
</dbReference>
<dbReference type="Proteomes" id="UP000316292">
    <property type="component" value="Unassembled WGS sequence"/>
</dbReference>
<dbReference type="UniPathway" id="UPA00050">
    <property type="reaction ID" value="UER00063"/>
</dbReference>
<reference evidence="16 17" key="1">
    <citation type="journal article" date="2019" name="Nat. Microbiol.">
        <title>Mediterranean grassland soil C-N compound turnover is dependent on rainfall and depth, and is mediated by genomically divergent microorganisms.</title>
        <authorList>
            <person name="Diamond S."/>
            <person name="Andeer P.F."/>
            <person name="Li Z."/>
            <person name="Crits-Christoph A."/>
            <person name="Burstein D."/>
            <person name="Anantharaman K."/>
            <person name="Lane K.R."/>
            <person name="Thomas B.C."/>
            <person name="Pan C."/>
            <person name="Northen T.R."/>
            <person name="Banfield J.F."/>
        </authorList>
    </citation>
    <scope>NUCLEOTIDE SEQUENCE [LARGE SCALE GENOMIC DNA]</scope>
    <source>
        <strain evidence="16">WS_1</strain>
    </source>
</reference>
<dbReference type="Pfam" id="PF03447">
    <property type="entry name" value="NAD_binding_3"/>
    <property type="match status" value="1"/>
</dbReference>
<comment type="caution">
    <text evidence="16">The sequence shown here is derived from an EMBL/GenBank/DDBJ whole genome shotgun (WGS) entry which is preliminary data.</text>
</comment>
<feature type="binding site" evidence="11">
    <location>
        <position position="126"/>
    </location>
    <ligand>
        <name>NADPH</name>
        <dbReference type="ChEBI" id="CHEBI:57783"/>
    </ligand>
</feature>
<keyword evidence="8 12" id="KW-0560">Oxidoreductase</keyword>
<dbReference type="EMBL" id="VBOR01000007">
    <property type="protein sequence ID" value="TMQ51523.1"/>
    <property type="molecule type" value="Genomic_DNA"/>
</dbReference>
<comment type="pathway">
    <text evidence="2 12">Amino-acid biosynthesis; L-methionine biosynthesis via de novo pathway; L-homoserine from L-aspartate: step 3/3.</text>
</comment>
<evidence type="ECO:0000256" key="7">
    <source>
        <dbReference type="ARBA" id="ARBA00022697"/>
    </source>
</evidence>
<keyword evidence="11 12" id="KW-0521">NADP</keyword>
<dbReference type="InterPro" id="IPR022697">
    <property type="entry name" value="HDH_short"/>
</dbReference>
<feature type="domain" description="Aspartate/homoserine dehydrogenase NAD-binding" evidence="15">
    <location>
        <begin position="9"/>
        <end position="150"/>
    </location>
</feature>
<dbReference type="GO" id="GO:0004412">
    <property type="term" value="F:homoserine dehydrogenase activity"/>
    <property type="evidence" value="ECO:0007669"/>
    <property type="project" value="UniProtKB-EC"/>
</dbReference>
<comment type="pathway">
    <text evidence="1 12">Amino-acid biosynthesis; L-threonine biosynthesis; L-threonine from L-aspartate: step 3/5.</text>
</comment>
<gene>
    <name evidence="16" type="ORF">E6K71_00300</name>
</gene>
<dbReference type="PANTHER" id="PTHR43331:SF1">
    <property type="entry name" value="HOMOSERINE DEHYDROGENASE"/>
    <property type="match status" value="1"/>
</dbReference>
<keyword evidence="7 12" id="KW-0791">Threonine biosynthesis</keyword>
<dbReference type="InterPro" id="IPR005106">
    <property type="entry name" value="Asp/hSer_DH_NAD-bd"/>
</dbReference>
<evidence type="ECO:0000313" key="17">
    <source>
        <dbReference type="Proteomes" id="UP000316292"/>
    </source>
</evidence>
<evidence type="ECO:0000256" key="13">
    <source>
        <dbReference type="RuleBase" id="RU004171"/>
    </source>
</evidence>
<feature type="binding site" evidence="11">
    <location>
        <position position="210"/>
    </location>
    <ligand>
        <name>L-homoserine</name>
        <dbReference type="ChEBI" id="CHEBI:57476"/>
    </ligand>
</feature>
<dbReference type="AlphaFoldDB" id="A0A538SJI2"/>
<evidence type="ECO:0000256" key="2">
    <source>
        <dbReference type="ARBA" id="ARBA00005062"/>
    </source>
</evidence>
<dbReference type="PANTHER" id="PTHR43331">
    <property type="entry name" value="HOMOSERINE DEHYDROGENASE"/>
    <property type="match status" value="1"/>
</dbReference>
<feature type="binding site" evidence="11">
    <location>
        <begin position="9"/>
        <end position="14"/>
    </location>
    <ligand>
        <name>NADP(+)</name>
        <dbReference type="ChEBI" id="CHEBI:58349"/>
    </ligand>
</feature>
<accession>A0A538SJI2</accession>
<dbReference type="SUPFAM" id="SSF55347">
    <property type="entry name" value="Glyceraldehyde-3-phosphate dehydrogenase-like, C-terminal domain"/>
    <property type="match status" value="1"/>
</dbReference>
<dbReference type="PROSITE" id="PS01042">
    <property type="entry name" value="HOMOSER_DHGENASE"/>
    <property type="match status" value="1"/>
</dbReference>
<dbReference type="Gene3D" id="3.30.360.10">
    <property type="entry name" value="Dihydrodipicolinate Reductase, domain 2"/>
    <property type="match status" value="1"/>
</dbReference>
<evidence type="ECO:0000259" key="14">
    <source>
        <dbReference type="Pfam" id="PF00742"/>
    </source>
</evidence>
<dbReference type="InterPro" id="IPR019811">
    <property type="entry name" value="HDH_CS"/>
</dbReference>
<evidence type="ECO:0000256" key="6">
    <source>
        <dbReference type="ARBA" id="ARBA00022605"/>
    </source>
</evidence>
<name>A0A538SJI2_UNCEI</name>
<sequence>MRHRIVLVGFGNVGREFARLLLENRSELTREFGLDASIVAILTARHGSVENPRGIDVRRALRLADAGVSLESCGRGISERSPEYIRRARADTVIEVTPLRIAPRQVALDHLIAALRSGKHVITANKGPVVYHYRQLRDLARLNHVGFRYEGTVMDGAPVFNLFQEALRGARLKSFEGILNSTTNLVLSEIEAGRTYADGVDAARRIGFAETDPSMDLDGWDATVKACLLCNVLMGGHVRPERVPRQGISSLAPEAVRDAVADGKRVKQLARGWREGRTVRASVSLEAIGPDHPLFSVNGTSSSLVVRTNMLKEFQIVERDPGLRQTAFAVYSDLIAIHEGRLSP</sequence>
<dbReference type="GO" id="GO:0009086">
    <property type="term" value="P:methionine biosynthetic process"/>
    <property type="evidence" value="ECO:0007669"/>
    <property type="project" value="UniProtKB-KW"/>
</dbReference>
<evidence type="ECO:0000256" key="4">
    <source>
        <dbReference type="ARBA" id="ARBA00013213"/>
    </source>
</evidence>
<organism evidence="16 17">
    <name type="scientific">Eiseniibacteriota bacterium</name>
    <dbReference type="NCBI Taxonomy" id="2212470"/>
    <lineage>
        <taxon>Bacteria</taxon>
        <taxon>Candidatus Eiseniibacteriota</taxon>
    </lineage>
</organism>
<dbReference type="InterPro" id="IPR001342">
    <property type="entry name" value="HDH_cat"/>
</dbReference>
<dbReference type="GO" id="GO:0050661">
    <property type="term" value="F:NADP binding"/>
    <property type="evidence" value="ECO:0007669"/>
    <property type="project" value="InterPro"/>
</dbReference>
<proteinExistence type="inferred from homology"/>
<evidence type="ECO:0000256" key="11">
    <source>
        <dbReference type="PIRSR" id="PIRSR036497-2"/>
    </source>
</evidence>
<dbReference type="Pfam" id="PF00742">
    <property type="entry name" value="Homoserine_dh"/>
    <property type="match status" value="1"/>
</dbReference>
<comment type="catalytic activity">
    <reaction evidence="12">
        <text>L-homoserine + NADP(+) = L-aspartate 4-semialdehyde + NADPH + H(+)</text>
        <dbReference type="Rhea" id="RHEA:15761"/>
        <dbReference type="ChEBI" id="CHEBI:15378"/>
        <dbReference type="ChEBI" id="CHEBI:57476"/>
        <dbReference type="ChEBI" id="CHEBI:57783"/>
        <dbReference type="ChEBI" id="CHEBI:58349"/>
        <dbReference type="ChEBI" id="CHEBI:537519"/>
        <dbReference type="EC" id="1.1.1.3"/>
    </reaction>
</comment>
<evidence type="ECO:0000256" key="10">
    <source>
        <dbReference type="PIRSR" id="PIRSR036497-1"/>
    </source>
</evidence>
<protein>
    <recommendedName>
        <fullName evidence="5 12">Homoserine dehydrogenase</fullName>
        <ecNumber evidence="4 12">1.1.1.3</ecNumber>
    </recommendedName>
</protein>
<evidence type="ECO:0000256" key="5">
    <source>
        <dbReference type="ARBA" id="ARBA00013376"/>
    </source>
</evidence>
<evidence type="ECO:0000256" key="12">
    <source>
        <dbReference type="RuleBase" id="RU000579"/>
    </source>
</evidence>
<dbReference type="PIRSF" id="PIRSF036497">
    <property type="entry name" value="HDH_short"/>
    <property type="match status" value="1"/>
</dbReference>
<evidence type="ECO:0000256" key="1">
    <source>
        <dbReference type="ARBA" id="ARBA00005056"/>
    </source>
</evidence>
<dbReference type="Gene3D" id="3.40.50.720">
    <property type="entry name" value="NAD(P)-binding Rossmann-like Domain"/>
    <property type="match status" value="1"/>
</dbReference>
<evidence type="ECO:0000256" key="8">
    <source>
        <dbReference type="ARBA" id="ARBA00023002"/>
    </source>
</evidence>
<evidence type="ECO:0000313" key="16">
    <source>
        <dbReference type="EMBL" id="TMQ51523.1"/>
    </source>
</evidence>
<feature type="domain" description="Homoserine dehydrogenase catalytic" evidence="14">
    <location>
        <begin position="158"/>
        <end position="335"/>
    </location>
</feature>
<evidence type="ECO:0000256" key="9">
    <source>
        <dbReference type="ARBA" id="ARBA00023167"/>
    </source>
</evidence>
<keyword evidence="9 12" id="KW-0486">Methionine biosynthesis</keyword>
<evidence type="ECO:0000256" key="3">
    <source>
        <dbReference type="ARBA" id="ARBA00006753"/>
    </source>
</evidence>
<evidence type="ECO:0000259" key="15">
    <source>
        <dbReference type="Pfam" id="PF03447"/>
    </source>
</evidence>
<comment type="similarity">
    <text evidence="3 13">Belongs to the homoserine dehydrogenase family.</text>
</comment>
<dbReference type="SUPFAM" id="SSF51735">
    <property type="entry name" value="NAD(P)-binding Rossmann-fold domains"/>
    <property type="match status" value="1"/>
</dbReference>
<dbReference type="EC" id="1.1.1.3" evidence="4 12"/>
<dbReference type="GO" id="GO:0009088">
    <property type="term" value="P:threonine biosynthetic process"/>
    <property type="evidence" value="ECO:0007669"/>
    <property type="project" value="UniProtKB-UniPathway"/>
</dbReference>
<keyword evidence="6 12" id="KW-0028">Amino-acid biosynthesis</keyword>
<dbReference type="UniPathway" id="UPA00051">
    <property type="reaction ID" value="UER00465"/>
</dbReference>
<dbReference type="InterPro" id="IPR036291">
    <property type="entry name" value="NAD(P)-bd_dom_sf"/>
</dbReference>
<feature type="active site" description="Proton donor" evidence="10">
    <location>
        <position position="225"/>
    </location>
</feature>